<dbReference type="InterPro" id="IPR052051">
    <property type="entry name" value="TCR_complex_component"/>
</dbReference>
<dbReference type="GO" id="GO:0005886">
    <property type="term" value="C:plasma membrane"/>
    <property type="evidence" value="ECO:0007669"/>
    <property type="project" value="UniProtKB-SubCell"/>
</dbReference>
<evidence type="ECO:0000256" key="7">
    <source>
        <dbReference type="ARBA" id="ARBA00023180"/>
    </source>
</evidence>
<keyword evidence="3" id="KW-0732">Signal</keyword>
<organism evidence="9 10">
    <name type="scientific">Seriola lalandi dorsalis</name>
    <dbReference type="NCBI Taxonomy" id="1841481"/>
    <lineage>
        <taxon>Eukaryota</taxon>
        <taxon>Metazoa</taxon>
        <taxon>Chordata</taxon>
        <taxon>Craniata</taxon>
        <taxon>Vertebrata</taxon>
        <taxon>Euteleostomi</taxon>
        <taxon>Actinopterygii</taxon>
        <taxon>Neopterygii</taxon>
        <taxon>Teleostei</taxon>
        <taxon>Neoteleostei</taxon>
        <taxon>Acanthomorphata</taxon>
        <taxon>Carangaria</taxon>
        <taxon>Carangiformes</taxon>
        <taxon>Carangidae</taxon>
        <taxon>Seriola</taxon>
    </lineage>
</organism>
<dbReference type="PANTHER" id="PTHR19433:SF133">
    <property type="entry name" value="IMMUNE-TYPE RECEPTOR 5 PRECURSOR-RELATED"/>
    <property type="match status" value="1"/>
</dbReference>
<dbReference type="AlphaFoldDB" id="A0A3B4YTX0"/>
<evidence type="ECO:0000256" key="5">
    <source>
        <dbReference type="ARBA" id="ARBA00023136"/>
    </source>
</evidence>
<dbReference type="CDD" id="cd00099">
    <property type="entry name" value="IgV"/>
    <property type="match status" value="1"/>
</dbReference>
<proteinExistence type="predicted"/>
<dbReference type="InterPro" id="IPR036179">
    <property type="entry name" value="Ig-like_dom_sf"/>
</dbReference>
<dbReference type="InterPro" id="IPR003599">
    <property type="entry name" value="Ig_sub"/>
</dbReference>
<dbReference type="SUPFAM" id="SSF48726">
    <property type="entry name" value="Immunoglobulin"/>
    <property type="match status" value="2"/>
</dbReference>
<keyword evidence="5" id="KW-0472">Membrane</keyword>
<keyword evidence="4" id="KW-0391">Immunity</keyword>
<feature type="domain" description="Ig-like" evidence="8">
    <location>
        <begin position="1"/>
        <end position="91"/>
    </location>
</feature>
<reference evidence="9" key="1">
    <citation type="submission" date="2025-08" db="UniProtKB">
        <authorList>
            <consortium name="Ensembl"/>
        </authorList>
    </citation>
    <scope>IDENTIFICATION</scope>
</reference>
<reference evidence="9" key="2">
    <citation type="submission" date="2025-09" db="UniProtKB">
        <authorList>
            <consortium name="Ensembl"/>
        </authorList>
    </citation>
    <scope>IDENTIFICATION</scope>
</reference>
<comment type="subcellular location">
    <subcellularLocation>
        <location evidence="1">Cell membrane</location>
    </subcellularLocation>
</comment>
<keyword evidence="7" id="KW-0325">Glycoprotein</keyword>
<dbReference type="GO" id="GO:0002376">
    <property type="term" value="P:immune system process"/>
    <property type="evidence" value="ECO:0007669"/>
    <property type="project" value="UniProtKB-KW"/>
</dbReference>
<sequence length="278" mass="30751">QYVSHLISLTVVELGGSVTFECQVSDMKESFSWYKQPLGHIAQNVAAAVHGKLTVSKKFKDTRFTLTEGDDQCLLTIRNVSKEDEATYFCQSGTGYLQAFNNGTFLSVNGKISYTFGVFQLGASMTLQCSLLYKNKESRAQCPGEHSVHWFRAGSGGFHPGIIYTHSYRSDEQEERSCVYSLSKTIQNSSDAGTYYCAVVTCGEILFGEGTKVETSIIVLLMTCCANTLMCLLTNHELVSSKSFICPAIVFLCTIVKKMPGCSNQNSTEKTDRMSRCY</sequence>
<protein>
    <submittedName>
        <fullName evidence="9">Uncharacterized LOC111648287</fullName>
    </submittedName>
</protein>
<dbReference type="PROSITE" id="PS50835">
    <property type="entry name" value="IG_LIKE"/>
    <property type="match status" value="2"/>
</dbReference>
<keyword evidence="2" id="KW-1003">Cell membrane</keyword>
<keyword evidence="10" id="KW-1185">Reference proteome</keyword>
<dbReference type="SMART" id="SM00409">
    <property type="entry name" value="IG"/>
    <property type="match status" value="2"/>
</dbReference>
<evidence type="ECO:0000256" key="2">
    <source>
        <dbReference type="ARBA" id="ARBA00022475"/>
    </source>
</evidence>
<feature type="domain" description="Ig-like" evidence="8">
    <location>
        <begin position="122"/>
        <end position="199"/>
    </location>
</feature>
<dbReference type="SMART" id="SM00406">
    <property type="entry name" value="IGv"/>
    <property type="match status" value="2"/>
</dbReference>
<accession>A0A3B4YTX0</accession>
<evidence type="ECO:0000256" key="3">
    <source>
        <dbReference type="ARBA" id="ARBA00022729"/>
    </source>
</evidence>
<dbReference type="Gene3D" id="2.60.40.10">
    <property type="entry name" value="Immunoglobulins"/>
    <property type="match status" value="2"/>
</dbReference>
<dbReference type="InterPro" id="IPR013106">
    <property type="entry name" value="Ig_V-set"/>
</dbReference>
<dbReference type="Ensembl" id="ENSSLDT00000032717.1">
    <property type="protein sequence ID" value="ENSSLDP00000031808.1"/>
    <property type="gene ID" value="ENSSLDG00000024426.1"/>
</dbReference>
<evidence type="ECO:0000256" key="4">
    <source>
        <dbReference type="ARBA" id="ARBA00022859"/>
    </source>
</evidence>
<evidence type="ECO:0000256" key="1">
    <source>
        <dbReference type="ARBA" id="ARBA00004236"/>
    </source>
</evidence>
<evidence type="ECO:0000313" key="10">
    <source>
        <dbReference type="Proteomes" id="UP000261360"/>
    </source>
</evidence>
<dbReference type="GO" id="GO:0009617">
    <property type="term" value="P:response to bacterium"/>
    <property type="evidence" value="ECO:0007669"/>
    <property type="project" value="TreeGrafter"/>
</dbReference>
<evidence type="ECO:0000259" key="8">
    <source>
        <dbReference type="PROSITE" id="PS50835"/>
    </source>
</evidence>
<dbReference type="GeneTree" id="ENSGT01030000234530"/>
<dbReference type="InterPro" id="IPR007110">
    <property type="entry name" value="Ig-like_dom"/>
</dbReference>
<evidence type="ECO:0000256" key="6">
    <source>
        <dbReference type="ARBA" id="ARBA00023157"/>
    </source>
</evidence>
<dbReference type="Proteomes" id="UP000261360">
    <property type="component" value="Unplaced"/>
</dbReference>
<dbReference type="Pfam" id="PF07686">
    <property type="entry name" value="V-set"/>
    <property type="match status" value="1"/>
</dbReference>
<name>A0A3B4YTX0_SERLL</name>
<dbReference type="InterPro" id="IPR013783">
    <property type="entry name" value="Ig-like_fold"/>
</dbReference>
<dbReference type="PANTHER" id="PTHR19433">
    <property type="entry name" value="T-CELL RECEPTOR ALPHA CHAIN V REGION-RELATED"/>
    <property type="match status" value="1"/>
</dbReference>
<keyword evidence="6" id="KW-1015">Disulfide bond</keyword>
<evidence type="ECO:0000313" key="9">
    <source>
        <dbReference type="Ensembl" id="ENSSLDP00000031808.1"/>
    </source>
</evidence>